<feature type="compositionally biased region" description="Pro residues" evidence="1">
    <location>
        <begin position="119"/>
        <end position="133"/>
    </location>
</feature>
<dbReference type="EMBL" id="SEOQ01000370">
    <property type="protein sequence ID" value="TFY64537.1"/>
    <property type="molecule type" value="Genomic_DNA"/>
</dbReference>
<feature type="compositionally biased region" description="Low complexity" evidence="1">
    <location>
        <begin position="413"/>
        <end position="422"/>
    </location>
</feature>
<accession>A0A4Y9YS70</accession>
<keyword evidence="2" id="KW-1133">Transmembrane helix</keyword>
<keyword evidence="2" id="KW-0812">Transmembrane</keyword>
<feature type="non-terminal residue" evidence="3">
    <location>
        <position position="746"/>
    </location>
</feature>
<feature type="region of interest" description="Disordered" evidence="1">
    <location>
        <begin position="1"/>
        <end position="62"/>
    </location>
</feature>
<reference evidence="3 4" key="1">
    <citation type="submission" date="2019-02" db="EMBL/GenBank/DDBJ databases">
        <title>Genome sequencing of the rare red list fungi Dentipellis fragilis.</title>
        <authorList>
            <person name="Buettner E."/>
            <person name="Kellner H."/>
        </authorList>
    </citation>
    <scope>NUCLEOTIDE SEQUENCE [LARGE SCALE GENOMIC DNA]</scope>
    <source>
        <strain evidence="3 4">DSM 105465</strain>
    </source>
</reference>
<evidence type="ECO:0000256" key="1">
    <source>
        <dbReference type="SAM" id="MobiDB-lite"/>
    </source>
</evidence>
<evidence type="ECO:0000313" key="3">
    <source>
        <dbReference type="EMBL" id="TFY64537.1"/>
    </source>
</evidence>
<evidence type="ECO:0000256" key="2">
    <source>
        <dbReference type="SAM" id="Phobius"/>
    </source>
</evidence>
<dbReference type="AlphaFoldDB" id="A0A4Y9YS70"/>
<sequence>MPPIFPRNMSHRRLFGDPGGLPPGKNLISLELQHFQAPGPGPTTMTGPPDPATNTGLPAVPSLQYNGPLSLAPAECVNPPCSSSDLAPSGPPPTSTGDGSYFLTPAACLLPPCSSSAPAPTPPPASAPPPTSTLPPTNTGDGSYFLTPAACLLPPCSSNPSSAAPTSTSPASSSPPATTSSSSAPPPTTSSVPPTTQSSPTSSQPTTSSSPSTTSAPSSSTTPSPSTTRSSSTRSPCSTPSPCSTRSPSSSAPPSSTPSFDAPDVVINAILEHASDDDVIANFERAVDVYSQPAFDCFPDDQSSDYHVICPYDVYLARAGSNGIAQTKIRRRRTRHRRIPRTRIHRLAILRPAILRPRTPRTRTQHPPSKDPTPSKEPSKPTSSPSKNKTKTKKEPKPTGTFSIDLTFEPDQSDVPSVSPPVTKKGKATRTTSSPVRTKTSSSTTSMHTSKLKTKSFDIVLSFTPAAPTSTAAATLTPAPYVSSTLATDTPQSSPHLAGRSALSPPISIRDHNIMMSTGYTVPLAVAAMAVFLVFGTLMYMRRWNRLYCCTEVDLNRRASAQVELDQRASTQVKLHRCASTQVDLGRGESTSDIDIFQAAAAATLDIDILQAATTTLDFDLECAAPVFHGELKRIVSGHPVIEQDFGFQLPREHAPAVQRALDIQASTDIQYSLHCFQDGVLGIFFYSRLKHPSEVHRTDQCTYHFDSAIQDQCTLIFHSVLEAYWRFFRRRLIWGRIWRGRIWRG</sequence>
<feature type="compositionally biased region" description="Low complexity" evidence="1">
    <location>
        <begin position="431"/>
        <end position="449"/>
    </location>
</feature>
<evidence type="ECO:0000313" key="4">
    <source>
        <dbReference type="Proteomes" id="UP000298327"/>
    </source>
</evidence>
<protein>
    <submittedName>
        <fullName evidence="3">Uncharacterized protein</fullName>
    </submittedName>
</protein>
<keyword evidence="4" id="KW-1185">Reference proteome</keyword>
<gene>
    <name evidence="3" type="ORF">EVG20_g5910</name>
</gene>
<feature type="region of interest" description="Disordered" evidence="1">
    <location>
        <begin position="79"/>
        <end position="101"/>
    </location>
</feature>
<keyword evidence="2" id="KW-0472">Membrane</keyword>
<feature type="region of interest" description="Disordered" evidence="1">
    <location>
        <begin position="114"/>
        <end position="260"/>
    </location>
</feature>
<feature type="transmembrane region" description="Helical" evidence="2">
    <location>
        <begin position="520"/>
        <end position="541"/>
    </location>
</feature>
<name>A0A4Y9YS70_9AGAM</name>
<feature type="region of interest" description="Disordered" evidence="1">
    <location>
        <begin position="343"/>
        <end position="449"/>
    </location>
</feature>
<feature type="compositionally biased region" description="Low complexity" evidence="1">
    <location>
        <begin position="154"/>
        <end position="259"/>
    </location>
</feature>
<dbReference type="STRING" id="205917.A0A4Y9YS70"/>
<proteinExistence type="predicted"/>
<comment type="caution">
    <text evidence="3">The sequence shown here is derived from an EMBL/GenBank/DDBJ whole genome shotgun (WGS) entry which is preliminary data.</text>
</comment>
<dbReference type="Proteomes" id="UP000298327">
    <property type="component" value="Unassembled WGS sequence"/>
</dbReference>
<organism evidence="3 4">
    <name type="scientific">Dentipellis fragilis</name>
    <dbReference type="NCBI Taxonomy" id="205917"/>
    <lineage>
        <taxon>Eukaryota</taxon>
        <taxon>Fungi</taxon>
        <taxon>Dikarya</taxon>
        <taxon>Basidiomycota</taxon>
        <taxon>Agaricomycotina</taxon>
        <taxon>Agaricomycetes</taxon>
        <taxon>Russulales</taxon>
        <taxon>Hericiaceae</taxon>
        <taxon>Dentipellis</taxon>
    </lineage>
</organism>